<evidence type="ECO:0000313" key="2">
    <source>
        <dbReference type="EMBL" id="SCL26247.1"/>
    </source>
</evidence>
<reference evidence="3" key="1">
    <citation type="submission" date="2016-06" db="EMBL/GenBank/DDBJ databases">
        <authorList>
            <person name="Varghese N."/>
            <person name="Submissions Spin"/>
        </authorList>
    </citation>
    <scope>NUCLEOTIDE SEQUENCE [LARGE SCALE GENOMIC DNA]</scope>
    <source>
        <strain evidence="3">DSM 43817</strain>
    </source>
</reference>
<dbReference type="EMBL" id="FMHW01000002">
    <property type="protein sequence ID" value="SCL26247.1"/>
    <property type="molecule type" value="Genomic_DNA"/>
</dbReference>
<accession>A0A1C6S9S3</accession>
<organism evidence="2 3">
    <name type="scientific">Micromonospora pallida</name>
    <dbReference type="NCBI Taxonomy" id="145854"/>
    <lineage>
        <taxon>Bacteria</taxon>
        <taxon>Bacillati</taxon>
        <taxon>Actinomycetota</taxon>
        <taxon>Actinomycetes</taxon>
        <taxon>Micromonosporales</taxon>
        <taxon>Micromonosporaceae</taxon>
        <taxon>Micromonospora</taxon>
    </lineage>
</organism>
<dbReference type="Proteomes" id="UP000198959">
    <property type="component" value="Unassembled WGS sequence"/>
</dbReference>
<keyword evidence="3" id="KW-1185">Reference proteome</keyword>
<name>A0A1C6S9S3_9ACTN</name>
<feature type="region of interest" description="Disordered" evidence="1">
    <location>
        <begin position="599"/>
        <end position="638"/>
    </location>
</feature>
<dbReference type="STRING" id="145854.GA0074692_2112"/>
<dbReference type="AlphaFoldDB" id="A0A1C6S9S3"/>
<evidence type="ECO:0000313" key="3">
    <source>
        <dbReference type="Proteomes" id="UP000198959"/>
    </source>
</evidence>
<gene>
    <name evidence="2" type="ORF">GA0074692_2112</name>
</gene>
<protein>
    <submittedName>
        <fullName evidence="2">Uncharacterized protein</fullName>
    </submittedName>
</protein>
<evidence type="ECO:0000256" key="1">
    <source>
        <dbReference type="SAM" id="MobiDB-lite"/>
    </source>
</evidence>
<sequence>MDTSLFARLTNRDRKTASTAFDPAAESDTRSVSDFAGAKDPDFVALGLGATGMMAMLWTVACGRRAVGVEMRGDPSLGVHWNIREDFYHHLGLIDQLMTENWGDERVPTYPDGRPIRLRDIFYSNDTEPGDVYADEVLAGVEHSHISGLIYHTEFIDDRWVDGKPHRVLTILEPQKPPTENDSTKIRRPVIDVLNGPSVFQAGASEVLVLLRRYLELVEKMDLEAGLEPRVRLFLSHRVVVGDEGDGDGFLKWMRQEDGFVSLRDGRKQILIEEIQELDYRNKFRRIRKPGTDVIDLGVPEVFMIAEGFDSNDADRLGFRQEDVEVDHQDGRGPTVAQADYLAGFVELYVGPRLRRRIASEFDSEGNEYWVRQIAVGHEDDPEVGWILVQVPDFETFDPVAAGLVPAGTPKTATEYVGAHQRLIRDYYLEQVALILEMPRADLEKVQLPYGPKLFSLVERAGADALVAANGVVAGDSFGNGHFLTSGGAITGMVGHAGRMLTYWEDRDKGVPVETAIRTLADSIKTDTFDWLQVSAQEFSQAVPINFGDERVREIQKRTSREADERATTVEAVRRRRHSLVPLDTSDWRRLTVRSGRLHTADLPPLSETHPALAGGPGQPASAADSVAREPVTHGAAS</sequence>
<proteinExistence type="predicted"/>